<reference evidence="2 3" key="1">
    <citation type="submission" date="2017-09" db="EMBL/GenBank/DDBJ databases">
        <title>Depth-based differentiation of microbial function through sediment-hosted aquifers and enrichment of novel symbionts in the deep terrestrial subsurface.</title>
        <authorList>
            <person name="Probst A.J."/>
            <person name="Ladd B."/>
            <person name="Jarett J.K."/>
            <person name="Geller-Mcgrath D.E."/>
            <person name="Sieber C.M."/>
            <person name="Emerson J.B."/>
            <person name="Anantharaman K."/>
            <person name="Thomas B.C."/>
            <person name="Malmstrom R."/>
            <person name="Stieglmeier M."/>
            <person name="Klingl A."/>
            <person name="Woyke T."/>
            <person name="Ryan C.M."/>
            <person name="Banfield J.F."/>
        </authorList>
    </citation>
    <scope>NUCLEOTIDE SEQUENCE [LARGE SCALE GENOMIC DNA]</scope>
    <source>
        <strain evidence="2">CG_4_10_14_3_um_filter_34_13</strain>
    </source>
</reference>
<feature type="signal peptide" evidence="1">
    <location>
        <begin position="1"/>
        <end position="18"/>
    </location>
</feature>
<dbReference type="RefSeq" id="WP_406606829.1">
    <property type="nucleotide sequence ID" value="NZ_PFKO01000050.1"/>
</dbReference>
<evidence type="ECO:0000313" key="3">
    <source>
        <dbReference type="Proteomes" id="UP000230646"/>
    </source>
</evidence>
<dbReference type="AlphaFoldDB" id="A0A2M7PSM3"/>
<sequence length="156" mass="17065">MKFFAFIAIFLIAVSAQAAGTIGVGVSSNKNIDNVGVSILTGVQSCIDSSRQIYLRSEFEKVNWGNGYNLDNIGLKTIIYYDLPFWGTVNEPLKFGVHFTGTYQTQTSDLGAAFGGEFYKCFWKNTVGAYFSADIASVPNVDDYFIFGAGLILGKF</sequence>
<accession>A0A2M7PSM3</accession>
<evidence type="ECO:0000256" key="1">
    <source>
        <dbReference type="SAM" id="SignalP"/>
    </source>
</evidence>
<dbReference type="EMBL" id="PFKO01000050">
    <property type="protein sequence ID" value="PIY33630.1"/>
    <property type="molecule type" value="Genomic_DNA"/>
</dbReference>
<protein>
    <recommendedName>
        <fullName evidence="4">Outer membrane protein beta-barrel domain-containing protein</fullName>
    </recommendedName>
</protein>
<evidence type="ECO:0008006" key="4">
    <source>
        <dbReference type="Google" id="ProtNLM"/>
    </source>
</evidence>
<dbReference type="Proteomes" id="UP000230646">
    <property type="component" value="Unassembled WGS sequence"/>
</dbReference>
<feature type="chain" id="PRO_5014753628" description="Outer membrane protein beta-barrel domain-containing protein" evidence="1">
    <location>
        <begin position="19"/>
        <end position="156"/>
    </location>
</feature>
<comment type="caution">
    <text evidence="2">The sequence shown here is derived from an EMBL/GenBank/DDBJ whole genome shotgun (WGS) entry which is preliminary data.</text>
</comment>
<keyword evidence="1" id="KW-0732">Signal</keyword>
<evidence type="ECO:0000313" key="2">
    <source>
        <dbReference type="EMBL" id="PIY33630.1"/>
    </source>
</evidence>
<organism evidence="2 3">
    <name type="scientific">Candidatus Infernicultor aquiphilus</name>
    <dbReference type="NCBI Taxonomy" id="1805029"/>
    <lineage>
        <taxon>Bacteria</taxon>
        <taxon>Pseudomonadati</taxon>
        <taxon>Atribacterota</taxon>
        <taxon>Candidatus Phoenicimicrobiia</taxon>
        <taxon>Candidatus Pheonicimicrobiales</taxon>
        <taxon>Candidatus Phoenicimicrobiaceae</taxon>
        <taxon>Candidatus Infernicultor</taxon>
    </lineage>
</organism>
<proteinExistence type="predicted"/>
<gene>
    <name evidence="2" type="ORF">COZ07_01455</name>
</gene>
<name>A0A2M7PSM3_9BACT</name>